<keyword evidence="19" id="KW-1185">Reference proteome</keyword>
<evidence type="ECO:0000256" key="4">
    <source>
        <dbReference type="ARBA" id="ARBA00004371"/>
    </source>
</evidence>
<name>A0A8R1W8V7_ACYPI</name>
<dbReference type="InterPro" id="IPR051878">
    <property type="entry name" value="ZNRF_ubiq-protein_ligase"/>
</dbReference>
<dbReference type="EnsemblMetazoa" id="XM_003242506.4">
    <property type="protein sequence ID" value="XP_003242554.1"/>
    <property type="gene ID" value="LOC100570065"/>
</dbReference>
<dbReference type="GO" id="GO:0043161">
    <property type="term" value="P:proteasome-mediated ubiquitin-dependent protein catabolic process"/>
    <property type="evidence" value="ECO:0007669"/>
    <property type="project" value="TreeGrafter"/>
</dbReference>
<evidence type="ECO:0000313" key="19">
    <source>
        <dbReference type="Proteomes" id="UP000007819"/>
    </source>
</evidence>
<dbReference type="GeneID" id="100570065"/>
<evidence type="ECO:0000256" key="5">
    <source>
        <dbReference type="ARBA" id="ARBA00004906"/>
    </source>
</evidence>
<evidence type="ECO:0000313" key="18">
    <source>
        <dbReference type="EnsemblMetazoa" id="XP_003242554.1"/>
    </source>
</evidence>
<evidence type="ECO:0000256" key="3">
    <source>
        <dbReference type="ARBA" id="ARBA00004177"/>
    </source>
</evidence>
<evidence type="ECO:0000256" key="8">
    <source>
        <dbReference type="ARBA" id="ARBA00022707"/>
    </source>
</evidence>
<comment type="subcellular location">
    <subcellularLocation>
        <location evidence="3">Endosome</location>
    </subcellularLocation>
    <subcellularLocation>
        <location evidence="4">Lysosome</location>
    </subcellularLocation>
    <subcellularLocation>
        <location evidence="2">Membrane</location>
        <topology evidence="2">Peripheral membrane protein</topology>
    </subcellularLocation>
</comment>
<reference evidence="18" key="2">
    <citation type="submission" date="2022-06" db="UniProtKB">
        <authorList>
            <consortium name="EnsemblMetazoa"/>
        </authorList>
    </citation>
    <scope>IDENTIFICATION</scope>
</reference>
<evidence type="ECO:0000256" key="16">
    <source>
        <dbReference type="PROSITE-ProRule" id="PRU00175"/>
    </source>
</evidence>
<dbReference type="SUPFAM" id="SSF57850">
    <property type="entry name" value="RING/U-box"/>
    <property type="match status" value="1"/>
</dbReference>
<keyword evidence="13" id="KW-0472">Membrane</keyword>
<reference evidence="19" key="1">
    <citation type="submission" date="2010-06" db="EMBL/GenBank/DDBJ databases">
        <authorList>
            <person name="Jiang H."/>
            <person name="Abraham K."/>
            <person name="Ali S."/>
            <person name="Alsbrooks S.L."/>
            <person name="Anim B.N."/>
            <person name="Anosike U.S."/>
            <person name="Attaway T."/>
            <person name="Bandaranaike D.P."/>
            <person name="Battles P.K."/>
            <person name="Bell S.N."/>
            <person name="Bell A.V."/>
            <person name="Beltran B."/>
            <person name="Bickham C."/>
            <person name="Bustamante Y."/>
            <person name="Caleb T."/>
            <person name="Canada A."/>
            <person name="Cardenas V."/>
            <person name="Carter K."/>
            <person name="Chacko J."/>
            <person name="Chandrabose M.N."/>
            <person name="Chavez D."/>
            <person name="Chavez A."/>
            <person name="Chen L."/>
            <person name="Chu H.-S."/>
            <person name="Claassen K.J."/>
            <person name="Cockrell R."/>
            <person name="Collins M."/>
            <person name="Cooper J.A."/>
            <person name="Cree A."/>
            <person name="Curry S.M."/>
            <person name="Da Y."/>
            <person name="Dao M.D."/>
            <person name="Das B."/>
            <person name="Davila M.-L."/>
            <person name="Davy-Carroll L."/>
            <person name="Denson S."/>
            <person name="Dinh H."/>
            <person name="Ebong V.E."/>
            <person name="Edwards J.R."/>
            <person name="Egan A."/>
            <person name="El-Daye J."/>
            <person name="Escobedo L."/>
            <person name="Fernandez S."/>
            <person name="Fernando P.R."/>
            <person name="Flagg N."/>
            <person name="Forbes L.D."/>
            <person name="Fowler R.G."/>
            <person name="Fu Q."/>
            <person name="Gabisi R.A."/>
            <person name="Ganer J."/>
            <person name="Garbino Pronczuk A."/>
            <person name="Garcia R.M."/>
            <person name="Garner T."/>
            <person name="Garrett T.E."/>
            <person name="Gonzalez D.A."/>
            <person name="Hamid H."/>
            <person name="Hawkins E.S."/>
            <person name="Hirani K."/>
            <person name="Hogues M.E."/>
            <person name="Hollins B."/>
            <person name="Hsiao C.-H."/>
            <person name="Jabil R."/>
            <person name="James M.L."/>
            <person name="Jhangiani S.N."/>
            <person name="Johnson B."/>
            <person name="Johnson Q."/>
            <person name="Joshi V."/>
            <person name="Kalu J.B."/>
            <person name="Kam C."/>
            <person name="Kashfia A."/>
            <person name="Keebler J."/>
            <person name="Kisamo H."/>
            <person name="Kovar C.L."/>
            <person name="Lago L.A."/>
            <person name="Lai C.-Y."/>
            <person name="Laidlaw J."/>
            <person name="Lara F."/>
            <person name="Le T.-K."/>
            <person name="Lee S.L."/>
            <person name="Legall F.H."/>
            <person name="Lemon S.J."/>
            <person name="Lewis L.R."/>
            <person name="Li B."/>
            <person name="Liu Y."/>
            <person name="Liu Y.-S."/>
            <person name="Lopez J."/>
            <person name="Lozado R.J."/>
            <person name="Lu J."/>
            <person name="Madu R.C."/>
            <person name="Maheshwari M."/>
            <person name="Maheshwari R."/>
            <person name="Malloy K."/>
            <person name="Martinez E."/>
            <person name="Mathew T."/>
            <person name="Mercado I.C."/>
            <person name="Mercado C."/>
            <person name="Meyer B."/>
            <person name="Montgomery K."/>
            <person name="Morgan M.B."/>
            <person name="Munidasa M."/>
            <person name="Nazareth L.V."/>
            <person name="Nelson J."/>
            <person name="Ng B.M."/>
            <person name="Nguyen N.B."/>
            <person name="Nguyen P.Q."/>
            <person name="Nguyen T."/>
            <person name="Obregon M."/>
            <person name="Okwuonu G.O."/>
            <person name="Onwere C.G."/>
            <person name="Orozco G."/>
            <person name="Parra A."/>
            <person name="Patel S."/>
            <person name="Patil S."/>
            <person name="Perez A."/>
            <person name="Perez Y."/>
            <person name="Pham C."/>
            <person name="Primus E.L."/>
            <person name="Pu L.-L."/>
            <person name="Puazo M."/>
            <person name="Qin X."/>
            <person name="Quiroz J.B."/>
            <person name="Reese J."/>
            <person name="Richards S."/>
            <person name="Rives C.M."/>
            <person name="Robberts R."/>
            <person name="Ruiz S.J."/>
            <person name="Ruiz M.J."/>
            <person name="Santibanez J."/>
            <person name="Schneider B.W."/>
            <person name="Sisson I."/>
            <person name="Smith M."/>
            <person name="Sodergren E."/>
            <person name="Song X.-Z."/>
            <person name="Song B.B."/>
            <person name="Summersgill H."/>
            <person name="Thelus R."/>
            <person name="Thornton R.D."/>
            <person name="Trejos Z.Y."/>
            <person name="Usmani K."/>
            <person name="Vattathil S."/>
            <person name="Villasana D."/>
            <person name="Walker D.L."/>
            <person name="Wang S."/>
            <person name="Wang K."/>
            <person name="White C.S."/>
            <person name="Williams A.C."/>
            <person name="Williamson J."/>
            <person name="Wilson K."/>
            <person name="Woghiren I.O."/>
            <person name="Woodworth J.R."/>
            <person name="Worley K.C."/>
            <person name="Wright R.A."/>
            <person name="Wu W."/>
            <person name="Young L."/>
            <person name="Zhang L."/>
            <person name="Zhang J."/>
            <person name="Zhu Y."/>
            <person name="Muzny D.M."/>
            <person name="Weinstock G."/>
            <person name="Gibbs R.A."/>
        </authorList>
    </citation>
    <scope>NUCLEOTIDE SEQUENCE [LARGE SCALE GENOMIC DNA]</scope>
    <source>
        <strain evidence="19">LSR1</strain>
    </source>
</reference>
<evidence type="ECO:0000256" key="9">
    <source>
        <dbReference type="ARBA" id="ARBA00022753"/>
    </source>
</evidence>
<evidence type="ECO:0000256" key="12">
    <source>
        <dbReference type="ARBA" id="ARBA00022833"/>
    </source>
</evidence>
<keyword evidence="8" id="KW-0519">Myristate</keyword>
<keyword evidence="7" id="KW-0808">Transferase</keyword>
<evidence type="ECO:0000256" key="11">
    <source>
        <dbReference type="ARBA" id="ARBA00022786"/>
    </source>
</evidence>
<evidence type="ECO:0000256" key="15">
    <source>
        <dbReference type="ARBA" id="ARBA00023288"/>
    </source>
</evidence>
<dbReference type="PROSITE" id="PS50089">
    <property type="entry name" value="ZF_RING_2"/>
    <property type="match status" value="1"/>
</dbReference>
<proteinExistence type="predicted"/>
<dbReference type="GO" id="GO:0070936">
    <property type="term" value="P:protein K48-linked ubiquitination"/>
    <property type="evidence" value="ECO:0007669"/>
    <property type="project" value="TreeGrafter"/>
</dbReference>
<feature type="domain" description="RING-type" evidence="17">
    <location>
        <begin position="74"/>
        <end position="114"/>
    </location>
</feature>
<keyword evidence="10 16" id="KW-0479">Metal-binding</keyword>
<sequence>MNKRGNNNSHNQWSLYVSKLKSCKKRRKEYCPICQKKILILHYNKHVEQCSRISELRVKMYNEDVVNMNRNDECAICLDSMECGQRIARLKCLCVYHKACIDLWLNKNIWCPNHPPL</sequence>
<dbReference type="OrthoDB" id="10057496at2759"/>
<evidence type="ECO:0000256" key="2">
    <source>
        <dbReference type="ARBA" id="ARBA00004170"/>
    </source>
</evidence>
<evidence type="ECO:0000256" key="14">
    <source>
        <dbReference type="ARBA" id="ARBA00023228"/>
    </source>
</evidence>
<dbReference type="RefSeq" id="XP_003242554.1">
    <property type="nucleotide sequence ID" value="XM_003242506.3"/>
</dbReference>
<dbReference type="GO" id="GO:0061630">
    <property type="term" value="F:ubiquitin protein ligase activity"/>
    <property type="evidence" value="ECO:0007669"/>
    <property type="project" value="UniProtKB-EC"/>
</dbReference>
<dbReference type="Pfam" id="PF13639">
    <property type="entry name" value="zf-RING_2"/>
    <property type="match status" value="1"/>
</dbReference>
<keyword evidence="14" id="KW-0458">Lysosome</keyword>
<dbReference type="PANTHER" id="PTHR46661">
    <property type="entry name" value="E3 UBIQUITIN-PROTEIN LIGASE ZNRF1-LIKE PROTEIN"/>
    <property type="match status" value="1"/>
</dbReference>
<dbReference type="InterPro" id="IPR013083">
    <property type="entry name" value="Znf_RING/FYVE/PHD"/>
</dbReference>
<protein>
    <recommendedName>
        <fullName evidence="6">RING-type E3 ubiquitin transferase</fullName>
        <ecNumber evidence="6">2.3.2.27</ecNumber>
    </recommendedName>
</protein>
<keyword evidence="11" id="KW-0833">Ubl conjugation pathway</keyword>
<evidence type="ECO:0000256" key="13">
    <source>
        <dbReference type="ARBA" id="ARBA00023136"/>
    </source>
</evidence>
<dbReference type="GO" id="GO:0008270">
    <property type="term" value="F:zinc ion binding"/>
    <property type="evidence" value="ECO:0007669"/>
    <property type="project" value="UniProtKB-KW"/>
</dbReference>
<dbReference type="EC" id="2.3.2.27" evidence="6"/>
<evidence type="ECO:0000256" key="10">
    <source>
        <dbReference type="ARBA" id="ARBA00022771"/>
    </source>
</evidence>
<dbReference type="GO" id="GO:0005764">
    <property type="term" value="C:lysosome"/>
    <property type="evidence" value="ECO:0007669"/>
    <property type="project" value="UniProtKB-SubCell"/>
</dbReference>
<keyword evidence="10 16" id="KW-0863">Zinc-finger</keyword>
<dbReference type="PANTHER" id="PTHR46661:SF4">
    <property type="entry name" value="RING-TYPE DOMAIN-CONTAINING PROTEIN"/>
    <property type="match status" value="1"/>
</dbReference>
<organism evidence="18 19">
    <name type="scientific">Acyrthosiphon pisum</name>
    <name type="common">Pea aphid</name>
    <dbReference type="NCBI Taxonomy" id="7029"/>
    <lineage>
        <taxon>Eukaryota</taxon>
        <taxon>Metazoa</taxon>
        <taxon>Ecdysozoa</taxon>
        <taxon>Arthropoda</taxon>
        <taxon>Hexapoda</taxon>
        <taxon>Insecta</taxon>
        <taxon>Pterygota</taxon>
        <taxon>Neoptera</taxon>
        <taxon>Paraneoptera</taxon>
        <taxon>Hemiptera</taxon>
        <taxon>Sternorrhyncha</taxon>
        <taxon>Aphidomorpha</taxon>
        <taxon>Aphidoidea</taxon>
        <taxon>Aphididae</taxon>
        <taxon>Macrosiphini</taxon>
        <taxon>Acyrthosiphon</taxon>
    </lineage>
</organism>
<dbReference type="InterPro" id="IPR001841">
    <property type="entry name" value="Znf_RING"/>
</dbReference>
<dbReference type="AlphaFoldDB" id="A0A8R1W8V7"/>
<dbReference type="GO" id="GO:0016020">
    <property type="term" value="C:membrane"/>
    <property type="evidence" value="ECO:0007669"/>
    <property type="project" value="UniProtKB-SubCell"/>
</dbReference>
<keyword evidence="9" id="KW-0967">Endosome</keyword>
<dbReference type="Gene3D" id="3.30.40.10">
    <property type="entry name" value="Zinc/RING finger domain, C3HC4 (zinc finger)"/>
    <property type="match status" value="1"/>
</dbReference>
<keyword evidence="12" id="KW-0862">Zinc</keyword>
<accession>A0A8R1W8V7</accession>
<dbReference type="KEGG" id="api:100570065"/>
<comment type="catalytic activity">
    <reaction evidence="1">
        <text>S-ubiquitinyl-[E2 ubiquitin-conjugating enzyme]-L-cysteine + [acceptor protein]-L-lysine = [E2 ubiquitin-conjugating enzyme]-L-cysteine + N(6)-ubiquitinyl-[acceptor protein]-L-lysine.</text>
        <dbReference type="EC" id="2.3.2.27"/>
    </reaction>
</comment>
<keyword evidence="15" id="KW-0449">Lipoprotein</keyword>
<evidence type="ECO:0000256" key="1">
    <source>
        <dbReference type="ARBA" id="ARBA00000900"/>
    </source>
</evidence>
<dbReference type="Proteomes" id="UP000007819">
    <property type="component" value="Chromosome A1"/>
</dbReference>
<evidence type="ECO:0000256" key="6">
    <source>
        <dbReference type="ARBA" id="ARBA00012483"/>
    </source>
</evidence>
<dbReference type="GO" id="GO:0005768">
    <property type="term" value="C:endosome"/>
    <property type="evidence" value="ECO:0007669"/>
    <property type="project" value="UniProtKB-SubCell"/>
</dbReference>
<comment type="pathway">
    <text evidence="5">Protein modification; protein ubiquitination.</text>
</comment>
<evidence type="ECO:0000256" key="7">
    <source>
        <dbReference type="ARBA" id="ARBA00022679"/>
    </source>
</evidence>
<evidence type="ECO:0000259" key="17">
    <source>
        <dbReference type="PROSITE" id="PS50089"/>
    </source>
</evidence>